<feature type="transmembrane region" description="Helical" evidence="1">
    <location>
        <begin position="7"/>
        <end position="29"/>
    </location>
</feature>
<evidence type="ECO:0008006" key="3">
    <source>
        <dbReference type="Google" id="ProtNLM"/>
    </source>
</evidence>
<keyword evidence="1" id="KW-0812">Transmembrane</keyword>
<dbReference type="Gene3D" id="1.20.1280.290">
    <property type="match status" value="1"/>
</dbReference>
<dbReference type="EMBL" id="MK500311">
    <property type="protein sequence ID" value="QBK85265.1"/>
    <property type="molecule type" value="Genomic_DNA"/>
</dbReference>
<feature type="transmembrane region" description="Helical" evidence="1">
    <location>
        <begin position="35"/>
        <end position="54"/>
    </location>
</feature>
<gene>
    <name evidence="2" type="ORF">LCIVAC01_00740</name>
</gene>
<accession>A0A481YRB1</accession>
<name>A0A481YRB1_9VIRU</name>
<feature type="transmembrane region" description="Helical" evidence="1">
    <location>
        <begin position="149"/>
        <end position="170"/>
    </location>
</feature>
<keyword evidence="1" id="KW-0472">Membrane</keyword>
<evidence type="ECO:0000313" key="2">
    <source>
        <dbReference type="EMBL" id="QBK85265.1"/>
    </source>
</evidence>
<keyword evidence="1" id="KW-1133">Transmembrane helix</keyword>
<protein>
    <recommendedName>
        <fullName evidence="3">PQ loop repeat protein</fullName>
    </recommendedName>
</protein>
<reference evidence="2" key="1">
    <citation type="journal article" date="2019" name="MBio">
        <title>Virus Genomes from Deep Sea Sediments Expand the Ocean Megavirome and Support Independent Origins of Viral Gigantism.</title>
        <authorList>
            <person name="Backstrom D."/>
            <person name="Yutin N."/>
            <person name="Jorgensen S.L."/>
            <person name="Dharamshi J."/>
            <person name="Homa F."/>
            <person name="Zaremba-Niedwiedzka K."/>
            <person name="Spang A."/>
            <person name="Wolf Y.I."/>
            <person name="Koonin E.V."/>
            <person name="Ettema T.J."/>
        </authorList>
    </citation>
    <scope>NUCLEOTIDE SEQUENCE</scope>
</reference>
<feature type="transmembrane region" description="Helical" evidence="1">
    <location>
        <begin position="122"/>
        <end position="143"/>
    </location>
</feature>
<feature type="transmembrane region" description="Helical" evidence="1">
    <location>
        <begin position="66"/>
        <end position="84"/>
    </location>
</feature>
<feature type="transmembrane region" description="Helical" evidence="1">
    <location>
        <begin position="179"/>
        <end position="199"/>
    </location>
</feature>
<sequence>MTNIKEFLTWIPPIAFPLSHIVQIVRMVSEGKVGGISPITFAGYFFGNMGAFLFSQKYKDPRTLMGFVLTGILEIVIVSLWFHYQGNKMGLIITIVVGLLVGIAVLVLILTQKKKLKKIANIAGFFPAILFPLATVFQIIRIARRRTTEGVSCAGWTLQILANLGAYFLIGKYKNFKNIGAFLGTATLDVVIVIMYWLMGGKMAQCVPGFGSIA</sequence>
<feature type="transmembrane region" description="Helical" evidence="1">
    <location>
        <begin position="90"/>
        <end position="110"/>
    </location>
</feature>
<organism evidence="2">
    <name type="scientific">Iridovirus LCIVAC01</name>
    <dbReference type="NCBI Taxonomy" id="2506607"/>
    <lineage>
        <taxon>Viruses</taxon>
        <taxon>Varidnaviria</taxon>
        <taxon>Bamfordvirae</taxon>
        <taxon>Nucleocytoviricota</taxon>
        <taxon>Megaviricetes</taxon>
        <taxon>Pimascovirales</taxon>
        <taxon>Pimascovirales incertae sedis</taxon>
        <taxon>Iridoviridae</taxon>
    </lineage>
</organism>
<proteinExistence type="predicted"/>
<evidence type="ECO:0000256" key="1">
    <source>
        <dbReference type="SAM" id="Phobius"/>
    </source>
</evidence>